<evidence type="ECO:0000259" key="5">
    <source>
        <dbReference type="SMART" id="SM00656"/>
    </source>
</evidence>
<keyword evidence="7" id="KW-1185">Reference proteome</keyword>
<name>A0A1Y1XGI9_9FUNG</name>
<evidence type="ECO:0000256" key="1">
    <source>
        <dbReference type="ARBA" id="ARBA00010980"/>
    </source>
</evidence>
<comment type="subcellular location">
    <subcellularLocation>
        <location evidence="3">Secreted</location>
    </subcellularLocation>
</comment>
<dbReference type="GO" id="GO:0030570">
    <property type="term" value="F:pectate lyase activity"/>
    <property type="evidence" value="ECO:0007669"/>
    <property type="project" value="InterPro"/>
</dbReference>
<dbReference type="InterPro" id="IPR045032">
    <property type="entry name" value="PEL"/>
</dbReference>
<comment type="caution">
    <text evidence="6">The sequence shown here is derived from an EMBL/GenBank/DDBJ whole genome shotgun (WGS) entry which is preliminary data.</text>
</comment>
<feature type="signal peptide" evidence="4">
    <location>
        <begin position="1"/>
        <end position="19"/>
    </location>
</feature>
<feature type="domain" description="Pectate lyase" evidence="5">
    <location>
        <begin position="104"/>
        <end position="344"/>
    </location>
</feature>
<dbReference type="EMBL" id="MCFG01000044">
    <property type="protein sequence ID" value="ORX84878.1"/>
    <property type="molecule type" value="Genomic_DNA"/>
</dbReference>
<keyword evidence="2 3" id="KW-0456">Lyase</keyword>
<dbReference type="GO" id="GO:0005576">
    <property type="term" value="C:extracellular region"/>
    <property type="evidence" value="ECO:0007669"/>
    <property type="project" value="UniProtKB-SubCell"/>
</dbReference>
<dbReference type="Gene3D" id="2.160.20.10">
    <property type="entry name" value="Single-stranded right-handed beta-helix, Pectin lyase-like"/>
    <property type="match status" value="1"/>
</dbReference>
<dbReference type="OrthoDB" id="2121666at2759"/>
<reference evidence="6 7" key="1">
    <citation type="submission" date="2016-08" db="EMBL/GenBank/DDBJ databases">
        <title>A Parts List for Fungal Cellulosomes Revealed by Comparative Genomics.</title>
        <authorList>
            <consortium name="DOE Joint Genome Institute"/>
            <person name="Haitjema C.H."/>
            <person name="Gilmore S.P."/>
            <person name="Henske J.K."/>
            <person name="Solomon K.V."/>
            <person name="De Groot R."/>
            <person name="Kuo A."/>
            <person name="Mondo S.J."/>
            <person name="Salamov A.A."/>
            <person name="Labutti K."/>
            <person name="Zhao Z."/>
            <person name="Chiniquy J."/>
            <person name="Barry K."/>
            <person name="Brewer H.M."/>
            <person name="Purvine S.O."/>
            <person name="Wright A.T."/>
            <person name="Boxma B."/>
            <person name="Van Alen T."/>
            <person name="Hackstein J.H."/>
            <person name="Baker S.E."/>
            <person name="Grigoriev I.V."/>
            <person name="O'Malley M.A."/>
        </authorList>
    </citation>
    <scope>NUCLEOTIDE SEQUENCE [LARGE SCALE GENOMIC DNA]</scope>
    <source>
        <strain evidence="6 7">S4</strain>
    </source>
</reference>
<gene>
    <name evidence="6" type="ORF">BCR32DRAFT_230145</name>
</gene>
<keyword evidence="4" id="KW-0732">Signal</keyword>
<sequence length="429" mass="48891">MKLLNLSLLLASVIIGTNANIPIGFGEGTTGGQGGRVYHVNTLKEFKNALNNNGNPNGKKIIYIDSPINGYVYDNGSLMTEESLFPEYSFQQYLNCFTSDGTQSINSSQCQDLLKKRTQAMKKLQSQIKVKFTSNTSIIGKGNQSKIEELSFQIVDVNNVILQNLSIKAPNDLFPEYGPSDGWKARYDAITIQGSSNIWIDNCYLTDGDKTVEKAPIYFNNHIERHDGLVDIIKGSDLVTISNSRFEDHIKTMLIGSSDTFTADRDHLRVTIYNNVFINCHQRMPRVRYGKVHIFNNYYYADDYKKYPVTYNNGKLVLTHYYLGLGYESNVLSEYNSFNFPDNRQLENTNVALITNFGGYIFNDIGSQYNGNYIDMNSLAKRDFEKNRSNGNSFTTNTFNPHIYYNYNITNNIRNVNDLINQVPTWMFN</sequence>
<organism evidence="6 7">
    <name type="scientific">Anaeromyces robustus</name>
    <dbReference type="NCBI Taxonomy" id="1754192"/>
    <lineage>
        <taxon>Eukaryota</taxon>
        <taxon>Fungi</taxon>
        <taxon>Fungi incertae sedis</taxon>
        <taxon>Chytridiomycota</taxon>
        <taxon>Chytridiomycota incertae sedis</taxon>
        <taxon>Neocallimastigomycetes</taxon>
        <taxon>Neocallimastigales</taxon>
        <taxon>Neocallimastigaceae</taxon>
        <taxon>Anaeromyces</taxon>
    </lineage>
</organism>
<dbReference type="GO" id="GO:0000272">
    <property type="term" value="P:polysaccharide catabolic process"/>
    <property type="evidence" value="ECO:0007669"/>
    <property type="project" value="UniProtKB-KW"/>
</dbReference>
<evidence type="ECO:0000313" key="6">
    <source>
        <dbReference type="EMBL" id="ORX84878.1"/>
    </source>
</evidence>
<keyword evidence="3" id="KW-0624">Polysaccharide degradation</keyword>
<dbReference type="AlphaFoldDB" id="A0A1Y1XGI9"/>
<keyword evidence="3" id="KW-0119">Carbohydrate metabolism</keyword>
<evidence type="ECO:0000256" key="2">
    <source>
        <dbReference type="ARBA" id="ARBA00023239"/>
    </source>
</evidence>
<dbReference type="Proteomes" id="UP000193944">
    <property type="component" value="Unassembled WGS sequence"/>
</dbReference>
<evidence type="ECO:0000313" key="7">
    <source>
        <dbReference type="Proteomes" id="UP000193944"/>
    </source>
</evidence>
<comment type="similarity">
    <text evidence="1 3">Belongs to the polysaccharide lyase 1 family.</text>
</comment>
<dbReference type="PANTHER" id="PTHR31683">
    <property type="entry name" value="PECTATE LYASE 18-RELATED"/>
    <property type="match status" value="1"/>
</dbReference>
<protein>
    <submittedName>
        <fullName evidence="6">Pectin lyase-like protein</fullName>
    </submittedName>
</protein>
<dbReference type="PANTHER" id="PTHR31683:SF18">
    <property type="entry name" value="PECTATE LYASE 21-RELATED"/>
    <property type="match status" value="1"/>
</dbReference>
<evidence type="ECO:0000256" key="3">
    <source>
        <dbReference type="RuleBase" id="RU361173"/>
    </source>
</evidence>
<dbReference type="InterPro" id="IPR011050">
    <property type="entry name" value="Pectin_lyase_fold/virulence"/>
</dbReference>
<dbReference type="InterPro" id="IPR002022">
    <property type="entry name" value="Pec_lyase"/>
</dbReference>
<dbReference type="InterPro" id="IPR012334">
    <property type="entry name" value="Pectin_lyas_fold"/>
</dbReference>
<accession>A0A1Y1XGI9</accession>
<dbReference type="SMART" id="SM00656">
    <property type="entry name" value="Amb_all"/>
    <property type="match status" value="1"/>
</dbReference>
<reference evidence="6 7" key="2">
    <citation type="submission" date="2016-08" db="EMBL/GenBank/DDBJ databases">
        <title>Pervasive Adenine N6-methylation of Active Genes in Fungi.</title>
        <authorList>
            <consortium name="DOE Joint Genome Institute"/>
            <person name="Mondo S.J."/>
            <person name="Dannebaum R.O."/>
            <person name="Kuo R.C."/>
            <person name="Labutti K."/>
            <person name="Haridas S."/>
            <person name="Kuo A."/>
            <person name="Salamov A."/>
            <person name="Ahrendt S.R."/>
            <person name="Lipzen A."/>
            <person name="Sullivan W."/>
            <person name="Andreopoulos W.B."/>
            <person name="Clum A."/>
            <person name="Lindquist E."/>
            <person name="Daum C."/>
            <person name="Ramamoorthy G.K."/>
            <person name="Gryganskyi A."/>
            <person name="Culley D."/>
            <person name="Magnuson J.K."/>
            <person name="James T.Y."/>
            <person name="O'Malley M.A."/>
            <person name="Stajich J.E."/>
            <person name="Spatafora J.W."/>
            <person name="Visel A."/>
            <person name="Grigoriev I.V."/>
        </authorList>
    </citation>
    <scope>NUCLEOTIDE SEQUENCE [LARGE SCALE GENOMIC DNA]</scope>
    <source>
        <strain evidence="6 7">S4</strain>
    </source>
</reference>
<proteinExistence type="inferred from homology"/>
<evidence type="ECO:0000256" key="4">
    <source>
        <dbReference type="SAM" id="SignalP"/>
    </source>
</evidence>
<keyword evidence="3" id="KW-0964">Secreted</keyword>
<dbReference type="Pfam" id="PF00544">
    <property type="entry name" value="Pectate_lyase_4"/>
    <property type="match status" value="1"/>
</dbReference>
<dbReference type="STRING" id="1754192.A0A1Y1XGI9"/>
<dbReference type="SUPFAM" id="SSF51126">
    <property type="entry name" value="Pectin lyase-like"/>
    <property type="match status" value="1"/>
</dbReference>
<feature type="chain" id="PRO_5012124022" evidence="4">
    <location>
        <begin position="20"/>
        <end position="429"/>
    </location>
</feature>